<gene>
    <name evidence="2" type="ORF">AJ81_00600</name>
</gene>
<dbReference type="Proteomes" id="UP000077469">
    <property type="component" value="Chromosome"/>
</dbReference>
<dbReference type="PATRIC" id="fig|1123384.7.peg.114"/>
<reference evidence="2 3" key="1">
    <citation type="submission" date="2014-01" db="EMBL/GenBank/DDBJ databases">
        <title>Genome sequencing of Thermotog hypogea.</title>
        <authorList>
            <person name="Zhang X."/>
            <person name="Alvare G."/>
            <person name="Fristensky B."/>
            <person name="Chen L."/>
            <person name="Suen T."/>
            <person name="Chen Q."/>
            <person name="Ma K."/>
        </authorList>
    </citation>
    <scope>NUCLEOTIDE SEQUENCE [LARGE SCALE GENOMIC DNA]</scope>
    <source>
        <strain evidence="2 3">DSM 11164</strain>
    </source>
</reference>
<dbReference type="EMBL" id="CP007141">
    <property type="protein sequence ID" value="AJC72935.1"/>
    <property type="molecule type" value="Genomic_DNA"/>
</dbReference>
<dbReference type="Gene3D" id="2.60.320.10">
    <property type="entry name" value="N-utilization substance G protein NusG, insert domain"/>
    <property type="match status" value="1"/>
</dbReference>
<dbReference type="OrthoDB" id="47603at2"/>
<evidence type="ECO:0000313" key="3">
    <source>
        <dbReference type="Proteomes" id="UP000077469"/>
    </source>
</evidence>
<sequence length="122" mass="13877">MNRRGKLFKKYDLLLVIVIVVGFFVFYSTRSREGQSIEVFVEGKLFMQITKPGTYELHDGDKYLMKVVFNGQKVHVEDSNCPLKICERTGNVGPGGTIICVPNKVLIKFRTNVDTAVDVMTW</sequence>
<dbReference type="PaxDb" id="1123384-AJ81_00600"/>
<organism evidence="2 3">
    <name type="scientific">Pseudothermotoga hypogea DSM 11164 = NBRC 106472</name>
    <dbReference type="NCBI Taxonomy" id="1123384"/>
    <lineage>
        <taxon>Bacteria</taxon>
        <taxon>Thermotogati</taxon>
        <taxon>Thermotogota</taxon>
        <taxon>Thermotogae</taxon>
        <taxon>Thermotogales</taxon>
        <taxon>Thermotogaceae</taxon>
        <taxon>Pseudothermotoga</taxon>
    </lineage>
</organism>
<dbReference type="KEGG" id="phy:AJ81_00600"/>
<accession>A0A0X1KNR2</accession>
<keyword evidence="1" id="KW-1133">Transmembrane helix</keyword>
<evidence type="ECO:0000313" key="2">
    <source>
        <dbReference type="EMBL" id="AJC72935.1"/>
    </source>
</evidence>
<keyword evidence="3" id="KW-1185">Reference proteome</keyword>
<dbReference type="InterPro" id="IPR038690">
    <property type="entry name" value="NusG_2_sf"/>
</dbReference>
<dbReference type="STRING" id="1123384.AJ81_00600"/>
<evidence type="ECO:0000256" key="1">
    <source>
        <dbReference type="SAM" id="Phobius"/>
    </source>
</evidence>
<name>A0A0X1KNR2_9THEM</name>
<keyword evidence="1" id="KW-0472">Membrane</keyword>
<dbReference type="AlphaFoldDB" id="A0A0X1KNR2"/>
<protein>
    <submittedName>
        <fullName evidence="2">Uncharacterized protein</fullName>
    </submittedName>
</protein>
<dbReference type="Pfam" id="PF07009">
    <property type="entry name" value="NusG_II"/>
    <property type="match status" value="1"/>
</dbReference>
<proteinExistence type="predicted"/>
<dbReference type="RefSeq" id="WP_031503100.1">
    <property type="nucleotide sequence ID" value="NC_022795.1"/>
</dbReference>
<feature type="transmembrane region" description="Helical" evidence="1">
    <location>
        <begin position="12"/>
        <end position="29"/>
    </location>
</feature>
<keyword evidence="1" id="KW-0812">Transmembrane</keyword>